<keyword evidence="1" id="KW-0812">Transmembrane</keyword>
<accession>A0AAW1SVQ8</accession>
<keyword evidence="3" id="KW-1185">Reference proteome</keyword>
<reference evidence="2 3" key="1">
    <citation type="journal article" date="2024" name="Nat. Commun.">
        <title>Phylogenomics reveals the evolutionary origins of lichenization in chlorophyte algae.</title>
        <authorList>
            <person name="Puginier C."/>
            <person name="Libourel C."/>
            <person name="Otte J."/>
            <person name="Skaloud P."/>
            <person name="Haon M."/>
            <person name="Grisel S."/>
            <person name="Petersen M."/>
            <person name="Berrin J.G."/>
            <person name="Delaux P.M."/>
            <person name="Dal Grande F."/>
            <person name="Keller J."/>
        </authorList>
    </citation>
    <scope>NUCLEOTIDE SEQUENCE [LARGE SCALE GENOMIC DNA]</scope>
    <source>
        <strain evidence="2 3">SAG 2523</strain>
    </source>
</reference>
<organism evidence="2 3">
    <name type="scientific">Apatococcus fuscideae</name>
    <dbReference type="NCBI Taxonomy" id="2026836"/>
    <lineage>
        <taxon>Eukaryota</taxon>
        <taxon>Viridiplantae</taxon>
        <taxon>Chlorophyta</taxon>
        <taxon>core chlorophytes</taxon>
        <taxon>Trebouxiophyceae</taxon>
        <taxon>Chlorellales</taxon>
        <taxon>Chlorellaceae</taxon>
        <taxon>Apatococcus</taxon>
    </lineage>
</organism>
<evidence type="ECO:0000313" key="2">
    <source>
        <dbReference type="EMBL" id="KAK9859826.1"/>
    </source>
</evidence>
<dbReference type="AlphaFoldDB" id="A0AAW1SVQ8"/>
<keyword evidence="1" id="KW-0472">Membrane</keyword>
<name>A0AAW1SVQ8_9CHLO</name>
<sequence>MFPWEKRQMDGSKQPLRTWEKVYWGVFVTGFSVFLLSRIAERREESRMRAARLMLAGQPPPADDPFDGLTPQEIQQYVDKATNGATSEDPFEGMSPEEINNFMQQQGSTATG</sequence>
<dbReference type="Proteomes" id="UP001485043">
    <property type="component" value="Unassembled WGS sequence"/>
</dbReference>
<evidence type="ECO:0000313" key="3">
    <source>
        <dbReference type="Proteomes" id="UP001485043"/>
    </source>
</evidence>
<comment type="caution">
    <text evidence="2">The sequence shown here is derived from an EMBL/GenBank/DDBJ whole genome shotgun (WGS) entry which is preliminary data.</text>
</comment>
<proteinExistence type="predicted"/>
<feature type="transmembrane region" description="Helical" evidence="1">
    <location>
        <begin position="22"/>
        <end position="40"/>
    </location>
</feature>
<protein>
    <submittedName>
        <fullName evidence="2">Uncharacterized protein</fullName>
    </submittedName>
</protein>
<keyword evidence="1" id="KW-1133">Transmembrane helix</keyword>
<dbReference type="EMBL" id="JALJOV010000866">
    <property type="protein sequence ID" value="KAK9859826.1"/>
    <property type="molecule type" value="Genomic_DNA"/>
</dbReference>
<evidence type="ECO:0000256" key="1">
    <source>
        <dbReference type="SAM" id="Phobius"/>
    </source>
</evidence>
<gene>
    <name evidence="2" type="ORF">WJX84_006638</name>
</gene>